<dbReference type="PRINTS" id="PR01590">
    <property type="entry name" value="HTHFIS"/>
</dbReference>
<dbReference type="InterPro" id="IPR039420">
    <property type="entry name" value="WalR-like"/>
</dbReference>
<dbReference type="SUPFAM" id="SSF46689">
    <property type="entry name" value="Homeodomain-like"/>
    <property type="match status" value="1"/>
</dbReference>
<dbReference type="GO" id="GO:0032993">
    <property type="term" value="C:protein-DNA complex"/>
    <property type="evidence" value="ECO:0007669"/>
    <property type="project" value="TreeGrafter"/>
</dbReference>
<protein>
    <submittedName>
        <fullName evidence="8">Two-component system, response regulator RegA</fullName>
    </submittedName>
</protein>
<evidence type="ECO:0000256" key="4">
    <source>
        <dbReference type="ARBA" id="ARBA00023125"/>
    </source>
</evidence>
<dbReference type="Pfam" id="PF02954">
    <property type="entry name" value="HTH_8"/>
    <property type="match status" value="1"/>
</dbReference>
<dbReference type="EMBL" id="BDCO01000002">
    <property type="protein sequence ID" value="GAT34347.1"/>
    <property type="molecule type" value="Genomic_DNA"/>
</dbReference>
<name>A0A146GCC2_TERSA</name>
<gene>
    <name evidence="8" type="ORF">TSACC_22772</name>
</gene>
<dbReference type="PANTHER" id="PTHR48111:SF1">
    <property type="entry name" value="TWO-COMPONENT RESPONSE REGULATOR ORR33"/>
    <property type="match status" value="1"/>
</dbReference>
<reference evidence="9" key="1">
    <citation type="journal article" date="2017" name="Genome Announc.">
        <title>Draft Genome Sequence of Terrimicrobium sacchariphilum NM-5T, a Facultative Anaerobic Soil Bacterium of the Class Spartobacteria.</title>
        <authorList>
            <person name="Qiu Y.L."/>
            <person name="Tourlousse D.M."/>
            <person name="Matsuura N."/>
            <person name="Ohashi A."/>
            <person name="Sekiguchi Y."/>
        </authorList>
    </citation>
    <scope>NUCLEOTIDE SEQUENCE [LARGE SCALE GENOMIC DNA]</scope>
    <source>
        <strain evidence="9">NM-5</strain>
    </source>
</reference>
<evidence type="ECO:0000256" key="2">
    <source>
        <dbReference type="ARBA" id="ARBA00023012"/>
    </source>
</evidence>
<keyword evidence="1 6" id="KW-0597">Phosphoprotein</keyword>
<dbReference type="Pfam" id="PF00072">
    <property type="entry name" value="Response_reg"/>
    <property type="match status" value="1"/>
</dbReference>
<evidence type="ECO:0000256" key="3">
    <source>
        <dbReference type="ARBA" id="ARBA00023015"/>
    </source>
</evidence>
<dbReference type="Proteomes" id="UP000076023">
    <property type="component" value="Unassembled WGS sequence"/>
</dbReference>
<dbReference type="STRING" id="690879.TSACC_22772"/>
<evidence type="ECO:0000256" key="5">
    <source>
        <dbReference type="ARBA" id="ARBA00023163"/>
    </source>
</evidence>
<dbReference type="RefSeq" id="WP_075079984.1">
    <property type="nucleotide sequence ID" value="NZ_BDCO01000002.1"/>
</dbReference>
<proteinExistence type="predicted"/>
<keyword evidence="3" id="KW-0805">Transcription regulation</keyword>
<dbReference type="Gene3D" id="1.10.10.60">
    <property type="entry name" value="Homeodomain-like"/>
    <property type="match status" value="1"/>
</dbReference>
<keyword evidence="9" id="KW-1185">Reference proteome</keyword>
<sequence length="169" mass="18761">MRIALIDDDEVFRETLARSLRRRNHEVIAADGEHSVEDCRAFHPDAILLDLKMPGHTGLSLIPRLKEAVPSAKIVMLTGYGSIATAMEAVKLGCADYLLKPADSDQIEAALEGRPKSTEVDVPTLDRVEWEHLQRILADCGNNISQAARLLGIDRRSLQRKLAKYPPAR</sequence>
<evidence type="ECO:0000256" key="6">
    <source>
        <dbReference type="PROSITE-ProRule" id="PRU00169"/>
    </source>
</evidence>
<dbReference type="InterPro" id="IPR009057">
    <property type="entry name" value="Homeodomain-like_sf"/>
</dbReference>
<dbReference type="GO" id="GO:0000976">
    <property type="term" value="F:transcription cis-regulatory region binding"/>
    <property type="evidence" value="ECO:0007669"/>
    <property type="project" value="TreeGrafter"/>
</dbReference>
<dbReference type="SMART" id="SM00448">
    <property type="entry name" value="REC"/>
    <property type="match status" value="1"/>
</dbReference>
<dbReference type="Gene3D" id="3.40.50.2300">
    <property type="match status" value="1"/>
</dbReference>
<dbReference type="InParanoid" id="A0A146GCC2"/>
<dbReference type="GO" id="GO:0005829">
    <property type="term" value="C:cytosol"/>
    <property type="evidence" value="ECO:0007669"/>
    <property type="project" value="TreeGrafter"/>
</dbReference>
<feature type="modified residue" description="4-aspartylphosphate" evidence="6">
    <location>
        <position position="50"/>
    </location>
</feature>
<evidence type="ECO:0000313" key="9">
    <source>
        <dbReference type="Proteomes" id="UP000076023"/>
    </source>
</evidence>
<comment type="caution">
    <text evidence="8">The sequence shown here is derived from an EMBL/GenBank/DDBJ whole genome shotgun (WGS) entry which is preliminary data.</text>
</comment>
<keyword evidence="2" id="KW-0902">Two-component regulatory system</keyword>
<dbReference type="InterPro" id="IPR001789">
    <property type="entry name" value="Sig_transdc_resp-reg_receiver"/>
</dbReference>
<dbReference type="GO" id="GO:0000156">
    <property type="term" value="F:phosphorelay response regulator activity"/>
    <property type="evidence" value="ECO:0007669"/>
    <property type="project" value="TreeGrafter"/>
</dbReference>
<accession>A0A146GCC2</accession>
<dbReference type="CDD" id="cd17563">
    <property type="entry name" value="REC_RegA-like"/>
    <property type="match status" value="1"/>
</dbReference>
<dbReference type="SUPFAM" id="SSF52172">
    <property type="entry name" value="CheY-like"/>
    <property type="match status" value="1"/>
</dbReference>
<evidence type="ECO:0000259" key="7">
    <source>
        <dbReference type="PROSITE" id="PS50110"/>
    </source>
</evidence>
<feature type="domain" description="Response regulatory" evidence="7">
    <location>
        <begin position="2"/>
        <end position="115"/>
    </location>
</feature>
<dbReference type="PANTHER" id="PTHR48111">
    <property type="entry name" value="REGULATOR OF RPOS"/>
    <property type="match status" value="1"/>
</dbReference>
<keyword evidence="4" id="KW-0238">DNA-binding</keyword>
<dbReference type="AlphaFoldDB" id="A0A146GCC2"/>
<keyword evidence="5" id="KW-0804">Transcription</keyword>
<dbReference type="InterPro" id="IPR002197">
    <property type="entry name" value="HTH_Fis"/>
</dbReference>
<organism evidence="8 9">
    <name type="scientific">Terrimicrobium sacchariphilum</name>
    <dbReference type="NCBI Taxonomy" id="690879"/>
    <lineage>
        <taxon>Bacteria</taxon>
        <taxon>Pseudomonadati</taxon>
        <taxon>Verrucomicrobiota</taxon>
        <taxon>Terrimicrobiia</taxon>
        <taxon>Terrimicrobiales</taxon>
        <taxon>Terrimicrobiaceae</taxon>
        <taxon>Terrimicrobium</taxon>
    </lineage>
</organism>
<dbReference type="GO" id="GO:0006355">
    <property type="term" value="P:regulation of DNA-templated transcription"/>
    <property type="evidence" value="ECO:0007669"/>
    <property type="project" value="TreeGrafter"/>
</dbReference>
<evidence type="ECO:0000256" key="1">
    <source>
        <dbReference type="ARBA" id="ARBA00022553"/>
    </source>
</evidence>
<dbReference type="OrthoDB" id="189380at2"/>
<evidence type="ECO:0000313" key="8">
    <source>
        <dbReference type="EMBL" id="GAT34347.1"/>
    </source>
</evidence>
<dbReference type="PROSITE" id="PS50110">
    <property type="entry name" value="RESPONSE_REGULATORY"/>
    <property type="match status" value="1"/>
</dbReference>
<dbReference type="InterPro" id="IPR011006">
    <property type="entry name" value="CheY-like_superfamily"/>
</dbReference>